<dbReference type="InterPro" id="IPR017853">
    <property type="entry name" value="GH"/>
</dbReference>
<evidence type="ECO:0000256" key="5">
    <source>
        <dbReference type="ARBA" id="ARBA00023295"/>
    </source>
</evidence>
<protein>
    <recommendedName>
        <fullName evidence="2">alpha-L-fucosidase</fullName>
        <ecNumber evidence="2">3.2.1.51</ecNumber>
    </recommendedName>
</protein>
<evidence type="ECO:0000256" key="2">
    <source>
        <dbReference type="ARBA" id="ARBA00012662"/>
    </source>
</evidence>
<dbReference type="InterPro" id="IPR000933">
    <property type="entry name" value="Glyco_hydro_29"/>
</dbReference>
<dbReference type="Pfam" id="PF01120">
    <property type="entry name" value="Alpha_L_fucos"/>
    <property type="match status" value="1"/>
</dbReference>
<feature type="domain" description="Alpha-L-fucosidase C-terminal" evidence="7">
    <location>
        <begin position="57"/>
        <end position="144"/>
    </location>
</feature>
<dbReference type="Pfam" id="PF16757">
    <property type="entry name" value="Fucosidase_C"/>
    <property type="match status" value="1"/>
</dbReference>
<dbReference type="Gene3D" id="3.20.20.80">
    <property type="entry name" value="Glycosidases"/>
    <property type="match status" value="1"/>
</dbReference>
<gene>
    <name evidence="8" type="ORF">HNAJ_LOCUS12992</name>
</gene>
<dbReference type="EMBL" id="UZAE01014856">
    <property type="protein sequence ID" value="VDO14640.1"/>
    <property type="molecule type" value="Genomic_DNA"/>
</dbReference>
<name>A0A0R3TYR9_RODNA</name>
<dbReference type="Gene3D" id="2.60.40.1180">
    <property type="entry name" value="Golgi alpha-mannosidase II"/>
    <property type="match status" value="1"/>
</dbReference>
<evidence type="ECO:0000313" key="10">
    <source>
        <dbReference type="WBParaSite" id="HNAJ_0001301801-mRNA-1"/>
    </source>
</evidence>
<dbReference type="PANTHER" id="PTHR10030">
    <property type="entry name" value="ALPHA-L-FUCOSIDASE"/>
    <property type="match status" value="1"/>
</dbReference>
<keyword evidence="9" id="KW-1185">Reference proteome</keyword>
<dbReference type="InterPro" id="IPR057739">
    <property type="entry name" value="Glyco_hydro_29_N"/>
</dbReference>
<evidence type="ECO:0000256" key="1">
    <source>
        <dbReference type="ARBA" id="ARBA00007951"/>
    </source>
</evidence>
<dbReference type="InterPro" id="IPR031919">
    <property type="entry name" value="Fucosidase_C"/>
</dbReference>
<evidence type="ECO:0000256" key="3">
    <source>
        <dbReference type="ARBA" id="ARBA00022729"/>
    </source>
</evidence>
<comment type="similarity">
    <text evidence="1">Belongs to the glycosyl hydrolase 29 family.</text>
</comment>
<dbReference type="EC" id="3.2.1.51" evidence="2"/>
<dbReference type="GO" id="GO:0005764">
    <property type="term" value="C:lysosome"/>
    <property type="evidence" value="ECO:0007669"/>
    <property type="project" value="TreeGrafter"/>
</dbReference>
<dbReference type="GO" id="GO:0016139">
    <property type="term" value="P:glycoside catabolic process"/>
    <property type="evidence" value="ECO:0007669"/>
    <property type="project" value="TreeGrafter"/>
</dbReference>
<reference evidence="8 9" key="2">
    <citation type="submission" date="2018-11" db="EMBL/GenBank/DDBJ databases">
        <authorList>
            <consortium name="Pathogen Informatics"/>
        </authorList>
    </citation>
    <scope>NUCLEOTIDE SEQUENCE [LARGE SCALE GENOMIC DNA]</scope>
</reference>
<dbReference type="PANTHER" id="PTHR10030:SF37">
    <property type="entry name" value="ALPHA-L-FUCOSIDASE-RELATED"/>
    <property type="match status" value="1"/>
</dbReference>
<organism evidence="10">
    <name type="scientific">Rodentolepis nana</name>
    <name type="common">Dwarf tapeworm</name>
    <name type="synonym">Hymenolepis nana</name>
    <dbReference type="NCBI Taxonomy" id="102285"/>
    <lineage>
        <taxon>Eukaryota</taxon>
        <taxon>Metazoa</taxon>
        <taxon>Spiralia</taxon>
        <taxon>Lophotrochozoa</taxon>
        <taxon>Platyhelminthes</taxon>
        <taxon>Cestoda</taxon>
        <taxon>Eucestoda</taxon>
        <taxon>Cyclophyllidea</taxon>
        <taxon>Hymenolepididae</taxon>
        <taxon>Rodentolepis</taxon>
    </lineage>
</organism>
<evidence type="ECO:0000259" key="7">
    <source>
        <dbReference type="Pfam" id="PF16757"/>
    </source>
</evidence>
<dbReference type="GO" id="GO:0006004">
    <property type="term" value="P:fucose metabolic process"/>
    <property type="evidence" value="ECO:0007669"/>
    <property type="project" value="TreeGrafter"/>
</dbReference>
<dbReference type="Proteomes" id="UP000278807">
    <property type="component" value="Unassembled WGS sequence"/>
</dbReference>
<evidence type="ECO:0000259" key="6">
    <source>
        <dbReference type="Pfam" id="PF01120"/>
    </source>
</evidence>
<dbReference type="WBParaSite" id="HNAJ_0001301801-mRNA-1">
    <property type="protein sequence ID" value="HNAJ_0001301801-mRNA-1"/>
    <property type="gene ID" value="HNAJ_0001301801"/>
</dbReference>
<sequence length="150" mass="16492">METLISVVAYGGNLLLNVGPTSWGTISPIFEERLLTMGQWLKINGDAIYRTKPWKYQVDSKQKKLWYLQKDSSVYALFSEWPNGESSPTIILSQVNATQRSSKFTLLDGGGGINLPFTADGSAVNITLPKAPPIGTFVAWAIRMDGVQPI</sequence>
<feature type="domain" description="Glycoside hydrolase family 29 N-terminal" evidence="6">
    <location>
        <begin position="2"/>
        <end position="46"/>
    </location>
</feature>
<dbReference type="SUPFAM" id="SSF51445">
    <property type="entry name" value="(Trans)glycosidases"/>
    <property type="match status" value="1"/>
</dbReference>
<dbReference type="GO" id="GO:0004560">
    <property type="term" value="F:alpha-L-fucosidase activity"/>
    <property type="evidence" value="ECO:0007669"/>
    <property type="project" value="UniProtKB-EC"/>
</dbReference>
<keyword evidence="3" id="KW-0732">Signal</keyword>
<evidence type="ECO:0000256" key="4">
    <source>
        <dbReference type="ARBA" id="ARBA00022801"/>
    </source>
</evidence>
<keyword evidence="4" id="KW-0378">Hydrolase</keyword>
<dbReference type="InterPro" id="IPR013780">
    <property type="entry name" value="Glyco_hydro_b"/>
</dbReference>
<dbReference type="STRING" id="102285.A0A0R3TYR9"/>
<dbReference type="OrthoDB" id="6039950at2759"/>
<reference evidence="10" key="1">
    <citation type="submission" date="2017-02" db="UniProtKB">
        <authorList>
            <consortium name="WormBaseParasite"/>
        </authorList>
    </citation>
    <scope>IDENTIFICATION</scope>
</reference>
<dbReference type="AlphaFoldDB" id="A0A0R3TYR9"/>
<proteinExistence type="inferred from homology"/>
<evidence type="ECO:0000313" key="8">
    <source>
        <dbReference type="EMBL" id="VDO14640.1"/>
    </source>
</evidence>
<accession>A0A0R3TYR9</accession>
<keyword evidence="5" id="KW-0326">Glycosidase</keyword>
<evidence type="ECO:0000313" key="9">
    <source>
        <dbReference type="Proteomes" id="UP000278807"/>
    </source>
</evidence>